<evidence type="ECO:0000256" key="1">
    <source>
        <dbReference type="ARBA" id="ARBA00003975"/>
    </source>
</evidence>
<feature type="coiled-coil region" evidence="10">
    <location>
        <begin position="34"/>
        <end position="76"/>
    </location>
</feature>
<organism evidence="13 14">
    <name type="scientific">Phyllotreta striolata</name>
    <name type="common">Striped flea beetle</name>
    <name type="synonym">Crioceris striolata</name>
    <dbReference type="NCBI Taxonomy" id="444603"/>
    <lineage>
        <taxon>Eukaryota</taxon>
        <taxon>Metazoa</taxon>
        <taxon>Ecdysozoa</taxon>
        <taxon>Arthropoda</taxon>
        <taxon>Hexapoda</taxon>
        <taxon>Insecta</taxon>
        <taxon>Pterygota</taxon>
        <taxon>Neoptera</taxon>
        <taxon>Endopterygota</taxon>
        <taxon>Coleoptera</taxon>
        <taxon>Polyphaga</taxon>
        <taxon>Cucujiformia</taxon>
        <taxon>Chrysomeloidea</taxon>
        <taxon>Chrysomelidae</taxon>
        <taxon>Galerucinae</taxon>
        <taxon>Alticini</taxon>
        <taxon>Phyllotreta</taxon>
    </lineage>
</organism>
<keyword evidence="7" id="KW-0963">Cytoplasm</keyword>
<keyword evidence="6" id="KW-0813">Transport</keyword>
<evidence type="ECO:0000259" key="12">
    <source>
        <dbReference type="Pfam" id="PF21974"/>
    </source>
</evidence>
<dbReference type="InterPro" id="IPR024721">
    <property type="entry name" value="Snurportin-1_N"/>
</dbReference>
<name>A0A9N9XKI4_PHYSR</name>
<evidence type="ECO:0000313" key="13">
    <source>
        <dbReference type="EMBL" id="CAG9855980.1"/>
    </source>
</evidence>
<evidence type="ECO:0000256" key="9">
    <source>
        <dbReference type="ARBA" id="ARBA00023242"/>
    </source>
</evidence>
<sequence>MESTLDNSVSHPHAFLYKFKESKFSQNERRLKYLEEQKIRRQELTDKNRELCDLFIKEIEESREDEEMELDSTENRRTNRLYFKLMITEWFLDIPEDLEENWFVKLVPEGFRILLVARNQHTFIYNNKGRFLFRIKTNFPGGGNGKENGTTVLDCVCNKKINTVFILDCLFWNSMSTIDSEASFRFYWLANKFKENPELGQFWKYKFVLVEALPAERSLIQDKMFQTMTVESHSLLYEGITFYHKESQYTFGYTPLATWLASYMLPEKLGIDIPEIYLGKRPQNYVNLQHFVENESLFTKKRKRKTRTPGEQMEL</sequence>
<evidence type="ECO:0000256" key="3">
    <source>
        <dbReference type="ARBA" id="ARBA00004496"/>
    </source>
</evidence>
<evidence type="ECO:0000256" key="5">
    <source>
        <dbReference type="ARBA" id="ARBA00016034"/>
    </source>
</evidence>
<dbReference type="SUPFAM" id="SSF56091">
    <property type="entry name" value="DNA ligase/mRNA capping enzyme, catalytic domain"/>
    <property type="match status" value="1"/>
</dbReference>
<keyword evidence="14" id="KW-1185">Reference proteome</keyword>
<dbReference type="InterPro" id="IPR017336">
    <property type="entry name" value="Snurportin-1"/>
</dbReference>
<protein>
    <recommendedName>
        <fullName evidence="5">Snurportin-1</fullName>
    </recommendedName>
</protein>
<dbReference type="Proteomes" id="UP001153712">
    <property type="component" value="Chromosome 11"/>
</dbReference>
<evidence type="ECO:0000259" key="11">
    <source>
        <dbReference type="Pfam" id="PF11538"/>
    </source>
</evidence>
<comment type="function">
    <text evidence="1">Functions as an U snRNP-specific nuclear import adapter. Involved in the trimethylguanosine (m3G)-cap-dependent nuclear import of U snRNPs. Binds specifically to the terminal m3G-cap U snRNAs.</text>
</comment>
<dbReference type="AlphaFoldDB" id="A0A9N9XKI4"/>
<evidence type="ECO:0000256" key="8">
    <source>
        <dbReference type="ARBA" id="ARBA00022884"/>
    </source>
</evidence>
<dbReference type="OrthoDB" id="10003593at2759"/>
<gene>
    <name evidence="13" type="ORF">PHYEVI_LOCUS2410</name>
</gene>
<dbReference type="PANTHER" id="PTHR13403">
    <property type="entry name" value="SNURPORTIN1 RNUT1 PROTEIN RNA, U TRANSPORTER 1"/>
    <property type="match status" value="1"/>
</dbReference>
<evidence type="ECO:0000256" key="7">
    <source>
        <dbReference type="ARBA" id="ARBA00022490"/>
    </source>
</evidence>
<dbReference type="InterPro" id="IPR047857">
    <property type="entry name" value="Snurportin1_C"/>
</dbReference>
<dbReference type="Gene3D" id="3.30.470.30">
    <property type="entry name" value="DNA ligase/mRNA capping enzyme"/>
    <property type="match status" value="1"/>
</dbReference>
<dbReference type="GO" id="GO:0061015">
    <property type="term" value="P:snRNA import into nucleus"/>
    <property type="evidence" value="ECO:0007669"/>
    <property type="project" value="InterPro"/>
</dbReference>
<dbReference type="PANTHER" id="PTHR13403:SF6">
    <property type="entry name" value="SNURPORTIN-1"/>
    <property type="match status" value="1"/>
</dbReference>
<dbReference type="Pfam" id="PF11538">
    <property type="entry name" value="Snurportin1"/>
    <property type="match status" value="1"/>
</dbReference>
<feature type="domain" description="Snurportin-1 m3G cap-binding" evidence="12">
    <location>
        <begin position="84"/>
        <end position="260"/>
    </location>
</feature>
<keyword evidence="8" id="KW-0694">RNA-binding</keyword>
<evidence type="ECO:0000256" key="10">
    <source>
        <dbReference type="SAM" id="Coils"/>
    </source>
</evidence>
<accession>A0A9N9XKI4</accession>
<evidence type="ECO:0000256" key="2">
    <source>
        <dbReference type="ARBA" id="ARBA00004123"/>
    </source>
</evidence>
<keyword evidence="9" id="KW-0539">Nucleus</keyword>
<keyword evidence="10" id="KW-0175">Coiled coil</keyword>
<dbReference type="GO" id="GO:0005634">
    <property type="term" value="C:nucleus"/>
    <property type="evidence" value="ECO:0007669"/>
    <property type="project" value="UniProtKB-SubCell"/>
</dbReference>
<evidence type="ECO:0000256" key="4">
    <source>
        <dbReference type="ARBA" id="ARBA00007540"/>
    </source>
</evidence>
<proteinExistence type="inferred from homology"/>
<dbReference type="Pfam" id="PF21974">
    <property type="entry name" value="SPN1_m3Gcap_bd"/>
    <property type="match status" value="1"/>
</dbReference>
<reference evidence="13" key="1">
    <citation type="submission" date="2022-01" db="EMBL/GenBank/DDBJ databases">
        <authorList>
            <person name="King R."/>
        </authorList>
    </citation>
    <scope>NUCLEOTIDE SEQUENCE</scope>
</reference>
<dbReference type="CDD" id="cd09232">
    <property type="entry name" value="Snurportin-1_C"/>
    <property type="match status" value="1"/>
</dbReference>
<dbReference type="EMBL" id="OU900104">
    <property type="protein sequence ID" value="CAG9855980.1"/>
    <property type="molecule type" value="Genomic_DNA"/>
</dbReference>
<dbReference type="GO" id="GO:0003723">
    <property type="term" value="F:RNA binding"/>
    <property type="evidence" value="ECO:0007669"/>
    <property type="project" value="UniProtKB-KW"/>
</dbReference>
<feature type="domain" description="Snurportin-1 N-terminal" evidence="11">
    <location>
        <begin position="11"/>
        <end position="49"/>
    </location>
</feature>
<comment type="similarity">
    <text evidence="4">Belongs to the snurportin family.</text>
</comment>
<dbReference type="GO" id="GO:0005737">
    <property type="term" value="C:cytoplasm"/>
    <property type="evidence" value="ECO:0007669"/>
    <property type="project" value="UniProtKB-SubCell"/>
</dbReference>
<evidence type="ECO:0000313" key="14">
    <source>
        <dbReference type="Proteomes" id="UP001153712"/>
    </source>
</evidence>
<comment type="subcellular location">
    <subcellularLocation>
        <location evidence="3">Cytoplasm</location>
    </subcellularLocation>
    <subcellularLocation>
        <location evidence="2">Nucleus</location>
    </subcellularLocation>
</comment>
<evidence type="ECO:0000256" key="6">
    <source>
        <dbReference type="ARBA" id="ARBA00022448"/>
    </source>
</evidence>